<dbReference type="Gene3D" id="3.40.50.150">
    <property type="entry name" value="Vaccinia Virus protein VP39"/>
    <property type="match status" value="1"/>
</dbReference>
<dbReference type="KEGG" id="pbf:CFX0092_B0566"/>
<dbReference type="GO" id="GO:0032259">
    <property type="term" value="P:methylation"/>
    <property type="evidence" value="ECO:0007669"/>
    <property type="project" value="UniProtKB-KW"/>
</dbReference>
<feature type="domain" description="Methyltransferase type 11" evidence="1">
    <location>
        <begin position="43"/>
        <end position="133"/>
    </location>
</feature>
<evidence type="ECO:0000259" key="1">
    <source>
        <dbReference type="Pfam" id="PF08241"/>
    </source>
</evidence>
<dbReference type="Proteomes" id="UP000215027">
    <property type="component" value="Chromosome II"/>
</dbReference>
<gene>
    <name evidence="2" type="ORF">CFX0092_B0566</name>
</gene>
<dbReference type="Pfam" id="PF08241">
    <property type="entry name" value="Methyltransf_11"/>
    <property type="match status" value="1"/>
</dbReference>
<keyword evidence="2" id="KW-0808">Transferase</keyword>
<dbReference type="PANTHER" id="PTHR43464:SF94">
    <property type="entry name" value="MALONYL-[ACYL-CARRIER PROTEIN] O-METHYLTRANSFERASE"/>
    <property type="match status" value="1"/>
</dbReference>
<evidence type="ECO:0000313" key="2">
    <source>
        <dbReference type="EMBL" id="CUS06100.1"/>
    </source>
</evidence>
<dbReference type="SUPFAM" id="SSF53335">
    <property type="entry name" value="S-adenosyl-L-methionine-dependent methyltransferases"/>
    <property type="match status" value="1"/>
</dbReference>
<dbReference type="RefSeq" id="WP_095045420.1">
    <property type="nucleotide sequence ID" value="NZ_LN890656.1"/>
</dbReference>
<organism evidence="2 3">
    <name type="scientific">Candidatus Promineifilum breve</name>
    <dbReference type="NCBI Taxonomy" id="1806508"/>
    <lineage>
        <taxon>Bacteria</taxon>
        <taxon>Bacillati</taxon>
        <taxon>Chloroflexota</taxon>
        <taxon>Ardenticatenia</taxon>
        <taxon>Candidatus Promineifilales</taxon>
        <taxon>Candidatus Promineifilaceae</taxon>
        <taxon>Candidatus Promineifilum</taxon>
    </lineage>
</organism>
<proteinExistence type="predicted"/>
<dbReference type="AlphaFoldDB" id="A0A160TAH2"/>
<dbReference type="InterPro" id="IPR013216">
    <property type="entry name" value="Methyltransf_11"/>
</dbReference>
<keyword evidence="3" id="KW-1185">Reference proteome</keyword>
<dbReference type="InterPro" id="IPR029063">
    <property type="entry name" value="SAM-dependent_MTases_sf"/>
</dbReference>
<evidence type="ECO:0000313" key="3">
    <source>
        <dbReference type="Proteomes" id="UP000215027"/>
    </source>
</evidence>
<sequence length="246" mass="27243">MNPSEYHTIYTVEDRHWWYVGMKRITLALLAETYGPRGDLHILDAGSGTGAGMAYLARFGRVTGIDASPLALDYCRRRQLDRLGQASVTALPFAAASFDLVTSFDVLYHRAVGDPAVALRQFHRVLRPGGQLLLRLPAYDWLRGRHDAAIHTERRFTTGGVANLLHEIGFTIDRLTYANTLLFPSALAKRLAESLLPGDGPGPSDVSPNPRWLDDALAAVLSLEARWLRRRDLPFGLSVVALARRS</sequence>
<accession>A0A160TAH2</accession>
<reference evidence="2" key="1">
    <citation type="submission" date="2016-01" db="EMBL/GenBank/DDBJ databases">
        <authorList>
            <person name="Mcilroy J.S."/>
            <person name="Karst M S."/>
            <person name="Albertsen M."/>
        </authorList>
    </citation>
    <scope>NUCLEOTIDE SEQUENCE</scope>
    <source>
        <strain evidence="2">Cfx-K</strain>
    </source>
</reference>
<dbReference type="PANTHER" id="PTHR43464">
    <property type="entry name" value="METHYLTRANSFERASE"/>
    <property type="match status" value="1"/>
</dbReference>
<dbReference type="CDD" id="cd02440">
    <property type="entry name" value="AdoMet_MTases"/>
    <property type="match status" value="1"/>
</dbReference>
<name>A0A160TAH2_9CHLR</name>
<protein>
    <submittedName>
        <fullName evidence="2">Methyltransferase type 11</fullName>
    </submittedName>
</protein>
<dbReference type="GO" id="GO:0008757">
    <property type="term" value="F:S-adenosylmethionine-dependent methyltransferase activity"/>
    <property type="evidence" value="ECO:0007669"/>
    <property type="project" value="InterPro"/>
</dbReference>
<keyword evidence="2" id="KW-0489">Methyltransferase</keyword>
<dbReference type="OrthoDB" id="9757640at2"/>
<dbReference type="EMBL" id="LN890656">
    <property type="protein sequence ID" value="CUS06100.1"/>
    <property type="molecule type" value="Genomic_DNA"/>
</dbReference>